<gene>
    <name evidence="1" type="ORF">NDU88_012849</name>
</gene>
<evidence type="ECO:0000313" key="1">
    <source>
        <dbReference type="EMBL" id="KAJ1146583.1"/>
    </source>
</evidence>
<protein>
    <submittedName>
        <fullName evidence="1">Uncharacterized protein</fullName>
    </submittedName>
</protein>
<evidence type="ECO:0000313" key="2">
    <source>
        <dbReference type="Proteomes" id="UP001066276"/>
    </source>
</evidence>
<reference evidence="1" key="1">
    <citation type="journal article" date="2022" name="bioRxiv">
        <title>Sequencing and chromosome-scale assembly of the giantPleurodeles waltlgenome.</title>
        <authorList>
            <person name="Brown T."/>
            <person name="Elewa A."/>
            <person name="Iarovenko S."/>
            <person name="Subramanian E."/>
            <person name="Araus A.J."/>
            <person name="Petzold A."/>
            <person name="Susuki M."/>
            <person name="Suzuki K.-i.T."/>
            <person name="Hayashi T."/>
            <person name="Toyoda A."/>
            <person name="Oliveira C."/>
            <person name="Osipova E."/>
            <person name="Leigh N.D."/>
            <person name="Simon A."/>
            <person name="Yun M.H."/>
        </authorList>
    </citation>
    <scope>NUCLEOTIDE SEQUENCE</scope>
    <source>
        <strain evidence="1">20211129_DDA</strain>
        <tissue evidence="1">Liver</tissue>
    </source>
</reference>
<name>A0AAV7R745_PLEWA</name>
<comment type="caution">
    <text evidence="1">The sequence shown here is derived from an EMBL/GenBank/DDBJ whole genome shotgun (WGS) entry which is preliminary data.</text>
</comment>
<organism evidence="1 2">
    <name type="scientific">Pleurodeles waltl</name>
    <name type="common">Iberian ribbed newt</name>
    <dbReference type="NCBI Taxonomy" id="8319"/>
    <lineage>
        <taxon>Eukaryota</taxon>
        <taxon>Metazoa</taxon>
        <taxon>Chordata</taxon>
        <taxon>Craniata</taxon>
        <taxon>Vertebrata</taxon>
        <taxon>Euteleostomi</taxon>
        <taxon>Amphibia</taxon>
        <taxon>Batrachia</taxon>
        <taxon>Caudata</taxon>
        <taxon>Salamandroidea</taxon>
        <taxon>Salamandridae</taxon>
        <taxon>Pleurodelinae</taxon>
        <taxon>Pleurodeles</taxon>
    </lineage>
</organism>
<proteinExistence type="predicted"/>
<dbReference type="Proteomes" id="UP001066276">
    <property type="component" value="Chromosome 6"/>
</dbReference>
<keyword evidence="2" id="KW-1185">Reference proteome</keyword>
<dbReference type="AlphaFoldDB" id="A0AAV7R745"/>
<sequence>MYECEKPVPVQSNRGQLKKRFFIRVFNMCDPCDRVFNMCDPCDCVFVLSLVYDVSTIRRNCSLQRIHPNLLNWPTDHEPRQASVAWGYEPMAVFKDPYWPLRVAQKLGTGFEDSVEGPT</sequence>
<accession>A0AAV7R745</accession>
<dbReference type="EMBL" id="JANPWB010000010">
    <property type="protein sequence ID" value="KAJ1146583.1"/>
    <property type="molecule type" value="Genomic_DNA"/>
</dbReference>